<evidence type="ECO:0000256" key="3">
    <source>
        <dbReference type="ARBA" id="ARBA00022645"/>
    </source>
</evidence>
<dbReference type="MEROPS" id="S10.001"/>
<reference evidence="8 9" key="1">
    <citation type="journal article" date="2008" name="Nature">
        <title>The genome of Laccaria bicolor provides insights into mycorrhizal symbiosis.</title>
        <authorList>
            <person name="Martin F."/>
            <person name="Aerts A."/>
            <person name="Ahren D."/>
            <person name="Brun A."/>
            <person name="Danchin E.G.J."/>
            <person name="Duchaussoy F."/>
            <person name="Gibon J."/>
            <person name="Kohler A."/>
            <person name="Lindquist E."/>
            <person name="Pereda V."/>
            <person name="Salamov A."/>
            <person name="Shapiro H.J."/>
            <person name="Wuyts J."/>
            <person name="Blaudez D."/>
            <person name="Buee M."/>
            <person name="Brokstein P."/>
            <person name="Canbaeck B."/>
            <person name="Cohen D."/>
            <person name="Courty P.E."/>
            <person name="Coutinho P.M."/>
            <person name="Delaruelle C."/>
            <person name="Detter J.C."/>
            <person name="Deveau A."/>
            <person name="DiFazio S."/>
            <person name="Duplessis S."/>
            <person name="Fraissinet-Tachet L."/>
            <person name="Lucic E."/>
            <person name="Frey-Klett P."/>
            <person name="Fourrey C."/>
            <person name="Feussner I."/>
            <person name="Gay G."/>
            <person name="Grimwood J."/>
            <person name="Hoegger P.J."/>
            <person name="Jain P."/>
            <person name="Kilaru S."/>
            <person name="Labbe J."/>
            <person name="Lin Y.C."/>
            <person name="Legue V."/>
            <person name="Le Tacon F."/>
            <person name="Marmeisse R."/>
            <person name="Melayah D."/>
            <person name="Montanini B."/>
            <person name="Muratet M."/>
            <person name="Nehls U."/>
            <person name="Niculita-Hirzel H."/>
            <person name="Oudot-Le Secq M.P."/>
            <person name="Peter M."/>
            <person name="Quesneville H."/>
            <person name="Rajashekar B."/>
            <person name="Reich M."/>
            <person name="Rouhier N."/>
            <person name="Schmutz J."/>
            <person name="Yin T."/>
            <person name="Chalot M."/>
            <person name="Henrissat B."/>
            <person name="Kuees U."/>
            <person name="Lucas S."/>
            <person name="Van de Peer Y."/>
            <person name="Podila G.K."/>
            <person name="Polle A."/>
            <person name="Pukkila P.J."/>
            <person name="Richardson P.M."/>
            <person name="Rouze P."/>
            <person name="Sanders I.R."/>
            <person name="Stajich J.E."/>
            <person name="Tunlid A."/>
            <person name="Tuskan G."/>
            <person name="Grigoriev I.V."/>
        </authorList>
    </citation>
    <scope>NUCLEOTIDE SEQUENCE [LARGE SCALE GENOMIC DNA]</scope>
    <source>
        <strain evidence="9">S238N-H82 / ATCC MYA-4686</strain>
    </source>
</reference>
<dbReference type="STRING" id="486041.B0DL23"/>
<dbReference type="EMBL" id="DS547116">
    <property type="protein sequence ID" value="EDR04752.1"/>
    <property type="molecule type" value="Genomic_DNA"/>
</dbReference>
<dbReference type="FunFam" id="3.40.50.1820:FF:000226">
    <property type="entry name" value="Carboxypeptidase"/>
    <property type="match status" value="1"/>
</dbReference>
<dbReference type="FunCoup" id="B0DL23">
    <property type="interactions" value="229"/>
</dbReference>
<evidence type="ECO:0000256" key="6">
    <source>
        <dbReference type="ARBA" id="ARBA00023180"/>
    </source>
</evidence>
<dbReference type="InterPro" id="IPR029058">
    <property type="entry name" value="AB_hydrolase_fold"/>
</dbReference>
<evidence type="ECO:0000256" key="2">
    <source>
        <dbReference type="ARBA" id="ARBA00012446"/>
    </source>
</evidence>
<name>B0DL23_LACBS</name>
<feature type="signal peptide" evidence="7">
    <location>
        <begin position="1"/>
        <end position="20"/>
    </location>
</feature>
<dbReference type="GO" id="GO:0000324">
    <property type="term" value="C:fungal-type vacuole"/>
    <property type="evidence" value="ECO:0007669"/>
    <property type="project" value="TreeGrafter"/>
</dbReference>
<keyword evidence="5 8" id="KW-0378">Hydrolase</keyword>
<dbReference type="EC" id="3.4.16.5" evidence="2"/>
<dbReference type="OrthoDB" id="443318at2759"/>
<dbReference type="InParanoid" id="B0DL23"/>
<evidence type="ECO:0000313" key="9">
    <source>
        <dbReference type="Proteomes" id="UP000001194"/>
    </source>
</evidence>
<evidence type="ECO:0000313" key="8">
    <source>
        <dbReference type="EMBL" id="EDR04752.1"/>
    </source>
</evidence>
<keyword evidence="3 8" id="KW-0121">Carboxypeptidase</keyword>
<evidence type="ECO:0000256" key="1">
    <source>
        <dbReference type="ARBA" id="ARBA00009431"/>
    </source>
</evidence>
<feature type="chain" id="PRO_5002749321" description="carboxypeptidase C" evidence="7">
    <location>
        <begin position="21"/>
        <end position="502"/>
    </location>
</feature>
<dbReference type="GO" id="GO:0004185">
    <property type="term" value="F:serine-type carboxypeptidase activity"/>
    <property type="evidence" value="ECO:0007669"/>
    <property type="project" value="UniProtKB-EC"/>
</dbReference>
<evidence type="ECO:0000256" key="5">
    <source>
        <dbReference type="ARBA" id="ARBA00022801"/>
    </source>
</evidence>
<sequence>MLVRTLLAYALATIFGLVRARHQEYLGIPLGSTASQAYDYGLFRPLEDLSVLSETEFTRLAHPAFPRHSVRIKKSSFCDETVKAYTGYIDIEARHLFFYFFESRSDPDKDDVIFWTNGGPGCSSSLGLFMELGPCRVANAVNGTTFHPESWNSNANVFFVDQPIGVGFSYADYGEHVSTTEEAAKDIAAFVSIFFENFSKFKGRPFHMAGESYGVGGGRYIPVFAAEVYDQNTKLVEAGMTPINLASIMIGNGLTDFYSMTESYFDLVCSPASVHPILDIASCVRMKQALPRCMKMLKESCVDLFDSMSCNAGVAFCEAEIILPFYRTKKNPYDISRDCEGELSDTLCYPLTKQISTYLDFPKVRSLLGVDRSLAHTNFSSCSSSVGSAFGLAMDEFRPTYHYVSALLERGVKALIYVGVNDWICNHVGNERWTLALEWSGKEAFGVAEKREWVVHGKRAGMTRSAKGLTFATIDGAGHMVPYDKPKESLEMVNRWLSGKDL</sequence>
<gene>
    <name evidence="8" type="primary">LbPR_S2</name>
    <name evidence="8" type="ORF">LACBIDRAFT_295014</name>
</gene>
<dbReference type="KEGG" id="lbc:LACBIDRAFT_295014"/>
<dbReference type="SUPFAM" id="SSF53474">
    <property type="entry name" value="alpha/beta-Hydrolases"/>
    <property type="match status" value="1"/>
</dbReference>
<dbReference type="GeneID" id="6080310"/>
<dbReference type="PRINTS" id="PR00724">
    <property type="entry name" value="CRBOXYPTASEC"/>
</dbReference>
<keyword evidence="4" id="KW-0645">Protease</keyword>
<accession>B0DL23</accession>
<dbReference type="PANTHER" id="PTHR11802">
    <property type="entry name" value="SERINE PROTEASE FAMILY S10 SERINE CARBOXYPEPTIDASE"/>
    <property type="match status" value="1"/>
</dbReference>
<dbReference type="GO" id="GO:0006508">
    <property type="term" value="P:proteolysis"/>
    <property type="evidence" value="ECO:0007669"/>
    <property type="project" value="UniProtKB-KW"/>
</dbReference>
<evidence type="ECO:0000256" key="7">
    <source>
        <dbReference type="SAM" id="SignalP"/>
    </source>
</evidence>
<comment type="similarity">
    <text evidence="1">Belongs to the peptidase S10 family.</text>
</comment>
<keyword evidence="6" id="KW-0325">Glycoprotein</keyword>
<dbReference type="PROSITE" id="PS00560">
    <property type="entry name" value="CARBOXYPEPT_SER_HIS"/>
    <property type="match status" value="1"/>
</dbReference>
<dbReference type="InterPro" id="IPR001563">
    <property type="entry name" value="Peptidase_S10"/>
</dbReference>
<dbReference type="Pfam" id="PF00450">
    <property type="entry name" value="Peptidase_S10"/>
    <property type="match status" value="1"/>
</dbReference>
<dbReference type="PANTHER" id="PTHR11802:SF113">
    <property type="entry name" value="SERINE CARBOXYPEPTIDASE CTSA-4.1"/>
    <property type="match status" value="1"/>
</dbReference>
<dbReference type="InterPro" id="IPR033124">
    <property type="entry name" value="Ser_caboxypep_his_AS"/>
</dbReference>
<keyword evidence="7" id="KW-0732">Signal</keyword>
<proteinExistence type="inferred from homology"/>
<dbReference type="HOGENOM" id="CLU_008523_10_4_1"/>
<dbReference type="Gene3D" id="3.40.50.1820">
    <property type="entry name" value="alpha/beta hydrolase"/>
    <property type="match status" value="1"/>
</dbReference>
<evidence type="ECO:0000256" key="4">
    <source>
        <dbReference type="ARBA" id="ARBA00022670"/>
    </source>
</evidence>
<protein>
    <recommendedName>
        <fullName evidence="2">carboxypeptidase C</fullName>
        <ecNumber evidence="2">3.4.16.5</ecNumber>
    </recommendedName>
</protein>
<dbReference type="Gene3D" id="1.10.287.410">
    <property type="match status" value="1"/>
</dbReference>
<dbReference type="Proteomes" id="UP000001194">
    <property type="component" value="Unassembled WGS sequence"/>
</dbReference>
<organism evidence="9">
    <name type="scientific">Laccaria bicolor (strain S238N-H82 / ATCC MYA-4686)</name>
    <name type="common">Bicoloured deceiver</name>
    <name type="synonym">Laccaria laccata var. bicolor</name>
    <dbReference type="NCBI Taxonomy" id="486041"/>
    <lineage>
        <taxon>Eukaryota</taxon>
        <taxon>Fungi</taxon>
        <taxon>Dikarya</taxon>
        <taxon>Basidiomycota</taxon>
        <taxon>Agaricomycotina</taxon>
        <taxon>Agaricomycetes</taxon>
        <taxon>Agaricomycetidae</taxon>
        <taxon>Agaricales</taxon>
        <taxon>Agaricineae</taxon>
        <taxon>Hydnangiaceae</taxon>
        <taxon>Laccaria</taxon>
    </lineage>
</organism>
<dbReference type="RefSeq" id="XP_001884576.1">
    <property type="nucleotide sequence ID" value="XM_001884541.1"/>
</dbReference>
<dbReference type="AlphaFoldDB" id="B0DL23"/>
<keyword evidence="9" id="KW-1185">Reference proteome</keyword>